<name>A0ACB9L382_9MYRT</name>
<protein>
    <submittedName>
        <fullName evidence="1">Uncharacterized protein</fullName>
    </submittedName>
</protein>
<proteinExistence type="predicted"/>
<comment type="caution">
    <text evidence="1">The sequence shown here is derived from an EMBL/GenBank/DDBJ whole genome shotgun (WGS) entry which is preliminary data.</text>
</comment>
<evidence type="ECO:0000313" key="2">
    <source>
        <dbReference type="Proteomes" id="UP001057402"/>
    </source>
</evidence>
<reference evidence="2" key="1">
    <citation type="journal article" date="2023" name="Front. Plant Sci.">
        <title>Chromosomal-level genome assembly of Melastoma candidum provides insights into trichome evolution.</title>
        <authorList>
            <person name="Zhong Y."/>
            <person name="Wu W."/>
            <person name="Sun C."/>
            <person name="Zou P."/>
            <person name="Liu Y."/>
            <person name="Dai S."/>
            <person name="Zhou R."/>
        </authorList>
    </citation>
    <scope>NUCLEOTIDE SEQUENCE [LARGE SCALE GENOMIC DNA]</scope>
</reference>
<accession>A0ACB9L382</accession>
<sequence>MLRCIFLLSDSEEVMLEKQPTGHRVDRSIVLGIGITLFLKCHHSWASRVADILSDYLGKLNEDVVKDNFVIVYQLLDEMIDNGFPLTTEPTISEGNDSSSQHCQQSSGSRLMSGLLIDRLDFKNPPSRPYKGFRAQTQAGHCEVR</sequence>
<gene>
    <name evidence="1" type="ORF">MLD38_039790</name>
</gene>
<keyword evidence="2" id="KW-1185">Reference proteome</keyword>
<dbReference type="EMBL" id="CM042891">
    <property type="protein sequence ID" value="KAI4304249.1"/>
    <property type="molecule type" value="Genomic_DNA"/>
</dbReference>
<dbReference type="Proteomes" id="UP001057402">
    <property type="component" value="Chromosome 12"/>
</dbReference>
<organism evidence="1 2">
    <name type="scientific">Melastoma candidum</name>
    <dbReference type="NCBI Taxonomy" id="119954"/>
    <lineage>
        <taxon>Eukaryota</taxon>
        <taxon>Viridiplantae</taxon>
        <taxon>Streptophyta</taxon>
        <taxon>Embryophyta</taxon>
        <taxon>Tracheophyta</taxon>
        <taxon>Spermatophyta</taxon>
        <taxon>Magnoliopsida</taxon>
        <taxon>eudicotyledons</taxon>
        <taxon>Gunneridae</taxon>
        <taxon>Pentapetalae</taxon>
        <taxon>rosids</taxon>
        <taxon>malvids</taxon>
        <taxon>Myrtales</taxon>
        <taxon>Melastomataceae</taxon>
        <taxon>Melastomatoideae</taxon>
        <taxon>Melastomateae</taxon>
        <taxon>Melastoma</taxon>
    </lineage>
</organism>
<evidence type="ECO:0000313" key="1">
    <source>
        <dbReference type="EMBL" id="KAI4304249.1"/>
    </source>
</evidence>